<dbReference type="EMBL" id="LWDE02002496">
    <property type="protein sequence ID" value="KAE8237496.1"/>
    <property type="molecule type" value="Genomic_DNA"/>
</dbReference>
<evidence type="ECO:0000313" key="3">
    <source>
        <dbReference type="Proteomes" id="UP000077684"/>
    </source>
</evidence>
<protein>
    <submittedName>
        <fullName evidence="2">Uncharacterized protein</fullName>
    </submittedName>
</protein>
<reference evidence="2" key="2">
    <citation type="journal article" date="2019" name="IMA Fungus">
        <title>Genome sequencing and comparison of five Tilletia species to identify candidate genes for the detection of regulated species infecting wheat.</title>
        <authorList>
            <person name="Nguyen H.D.T."/>
            <person name="Sultana T."/>
            <person name="Kesanakurti P."/>
            <person name="Hambleton S."/>
        </authorList>
    </citation>
    <scope>NUCLEOTIDE SEQUENCE</scope>
    <source>
        <strain evidence="2">DAOMC 236426</strain>
    </source>
</reference>
<name>A0A8X7MIZ4_9BASI</name>
<feature type="compositionally biased region" description="Acidic residues" evidence="1">
    <location>
        <begin position="236"/>
        <end position="256"/>
    </location>
</feature>
<evidence type="ECO:0000256" key="1">
    <source>
        <dbReference type="SAM" id="MobiDB-lite"/>
    </source>
</evidence>
<feature type="compositionally biased region" description="Acidic residues" evidence="1">
    <location>
        <begin position="163"/>
        <end position="197"/>
    </location>
</feature>
<feature type="region of interest" description="Disordered" evidence="1">
    <location>
        <begin position="1"/>
        <end position="272"/>
    </location>
</feature>
<sequence length="302" mass="31842">MAAVNNHPRLTIPSSPPASPPASRLSSPVSSPPALSSPAADPDSDNDGFPADQAPEDHDPDVDVAAPVEAEPEDADDVAEERASSDGDDDGADLDDFLVEPGEEDEEPGSSSQEELPTQSTQSTEPTVADAEDEQYLANVDPDGEYQPPGAHHADPQPQVEDQNVDGEVDGGEDEEDVADIDSGDEGEDDYEEEYALDADLFAAIEDQDLNVEEQAPFHQAAEEPGAGDIEGQDAFSDDDLEPSAAAEEELEEGEDAVDHPNQFAADSDSDSDFTIVGIKRGSCFKKGTTSGTAFPIFKKAK</sequence>
<feature type="non-terminal residue" evidence="2">
    <location>
        <position position="302"/>
    </location>
</feature>
<dbReference type="AlphaFoldDB" id="A0A8X7MIZ4"/>
<comment type="caution">
    <text evidence="2">The sequence shown here is derived from an EMBL/GenBank/DDBJ whole genome shotgun (WGS) entry which is preliminary data.</text>
</comment>
<dbReference type="Proteomes" id="UP000077684">
    <property type="component" value="Unassembled WGS sequence"/>
</dbReference>
<feature type="compositionally biased region" description="Low complexity" evidence="1">
    <location>
        <begin position="21"/>
        <end position="41"/>
    </location>
</feature>
<feature type="compositionally biased region" description="Acidic residues" evidence="1">
    <location>
        <begin position="86"/>
        <end position="108"/>
    </location>
</feature>
<keyword evidence="3" id="KW-1185">Reference proteome</keyword>
<accession>A0A8X7MIZ4</accession>
<evidence type="ECO:0000313" key="2">
    <source>
        <dbReference type="EMBL" id="KAE8237496.1"/>
    </source>
</evidence>
<reference evidence="2" key="1">
    <citation type="submission" date="2016-04" db="EMBL/GenBank/DDBJ databases">
        <authorList>
            <person name="Nguyen H.D."/>
            <person name="Samba Siva P."/>
            <person name="Cullis J."/>
            <person name="Levesque C.A."/>
            <person name="Hambleton S."/>
        </authorList>
    </citation>
    <scope>NUCLEOTIDE SEQUENCE</scope>
    <source>
        <strain evidence="2">DAOMC 236426</strain>
    </source>
</reference>
<gene>
    <name evidence="2" type="ORF">A4X06_0g9211</name>
</gene>
<feature type="compositionally biased region" description="Acidic residues" evidence="1">
    <location>
        <begin position="70"/>
        <end position="79"/>
    </location>
</feature>
<proteinExistence type="predicted"/>
<feature type="compositionally biased region" description="Polar residues" evidence="1">
    <location>
        <begin position="116"/>
        <end position="126"/>
    </location>
</feature>
<organism evidence="2 3">
    <name type="scientific">Tilletia controversa</name>
    <name type="common">dwarf bunt fungus</name>
    <dbReference type="NCBI Taxonomy" id="13291"/>
    <lineage>
        <taxon>Eukaryota</taxon>
        <taxon>Fungi</taxon>
        <taxon>Dikarya</taxon>
        <taxon>Basidiomycota</taxon>
        <taxon>Ustilaginomycotina</taxon>
        <taxon>Exobasidiomycetes</taxon>
        <taxon>Tilletiales</taxon>
        <taxon>Tilletiaceae</taxon>
        <taxon>Tilletia</taxon>
    </lineage>
</organism>